<name>A0A5J5CRK6_9PERO</name>
<keyword evidence="3" id="KW-1185">Reference proteome</keyword>
<evidence type="ECO:0000256" key="1">
    <source>
        <dbReference type="SAM" id="MobiDB-lite"/>
    </source>
</evidence>
<comment type="caution">
    <text evidence="2">The sequence shown here is derived from an EMBL/GenBank/DDBJ whole genome shotgun (WGS) entry which is preliminary data.</text>
</comment>
<protein>
    <submittedName>
        <fullName evidence="2">Uncharacterized protein</fullName>
    </submittedName>
</protein>
<reference evidence="2 3" key="1">
    <citation type="submission" date="2019-08" db="EMBL/GenBank/DDBJ databases">
        <title>A chromosome-level genome assembly, high-density linkage maps, and genome scans reveal the genomic architecture of hybrid incompatibilities underlying speciation via character displacement in darters (Percidae: Etheostominae).</title>
        <authorList>
            <person name="Moran R.L."/>
            <person name="Catchen J.M."/>
            <person name="Fuller R.C."/>
        </authorList>
    </citation>
    <scope>NUCLEOTIDE SEQUENCE [LARGE SCALE GENOMIC DNA]</scope>
    <source>
        <strain evidence="2">EspeVRDwgs_2016</strain>
        <tissue evidence="2">Muscle</tissue>
    </source>
</reference>
<accession>A0A5J5CRK6</accession>
<sequence>MDCEGTEESSMLVDGENQMKRESQGGEGSDSPPSQDTEPVIKDDIRAGRAFHARHMVRTLPQTSGAVNTILGKKCCPLNPPYNHRDQCFKSGRSVMEQDAKPRLLQAIQAPQVLQVQQDPPDPLATLKQVNPAPQVVMENQEALEPLVREVHLVQLEQWVPEVHLVHMEHLVLLEFLLLENLDQVASLGKLDQEENLEKEALEFLGFRDHQVQLDQWAQLECLANLELAYLVPLAILENLARVACQEEMVLLGQWVFQDQRVTLGLQAQEHLENQARMVPQVCLDLWVQKVHRVQLVSRDPLVCQVLAKRVNLEYQVAEEPPVLQEPLARKVSQAQLVILVSQVLLVLSAQLVHRVQEDSRVSQVSLGQ</sequence>
<dbReference type="EMBL" id="VOFY01000018">
    <property type="protein sequence ID" value="KAA8583246.1"/>
    <property type="molecule type" value="Genomic_DNA"/>
</dbReference>
<evidence type="ECO:0000313" key="3">
    <source>
        <dbReference type="Proteomes" id="UP000327493"/>
    </source>
</evidence>
<proteinExistence type="predicted"/>
<dbReference type="AlphaFoldDB" id="A0A5J5CRK6"/>
<gene>
    <name evidence="2" type="ORF">FQN60_015792</name>
</gene>
<organism evidence="2 3">
    <name type="scientific">Etheostoma spectabile</name>
    <name type="common">orangethroat darter</name>
    <dbReference type="NCBI Taxonomy" id="54343"/>
    <lineage>
        <taxon>Eukaryota</taxon>
        <taxon>Metazoa</taxon>
        <taxon>Chordata</taxon>
        <taxon>Craniata</taxon>
        <taxon>Vertebrata</taxon>
        <taxon>Euteleostomi</taxon>
        <taxon>Actinopterygii</taxon>
        <taxon>Neopterygii</taxon>
        <taxon>Teleostei</taxon>
        <taxon>Neoteleostei</taxon>
        <taxon>Acanthomorphata</taxon>
        <taxon>Eupercaria</taxon>
        <taxon>Perciformes</taxon>
        <taxon>Percoidei</taxon>
        <taxon>Percidae</taxon>
        <taxon>Etheostomatinae</taxon>
        <taxon>Etheostoma</taxon>
    </lineage>
</organism>
<dbReference type="Proteomes" id="UP000327493">
    <property type="component" value="Chromosome 18"/>
</dbReference>
<feature type="region of interest" description="Disordered" evidence="1">
    <location>
        <begin position="1"/>
        <end position="39"/>
    </location>
</feature>
<evidence type="ECO:0000313" key="2">
    <source>
        <dbReference type="EMBL" id="KAA8583246.1"/>
    </source>
</evidence>